<dbReference type="Pfam" id="PF07562">
    <property type="entry name" value="NCD3G"/>
    <property type="match status" value="2"/>
</dbReference>
<dbReference type="EMBL" id="JAGKHQ010000015">
    <property type="protein sequence ID" value="KAG7496237.1"/>
    <property type="molecule type" value="Genomic_DNA"/>
</dbReference>
<evidence type="ECO:0000256" key="1">
    <source>
        <dbReference type="ARBA" id="ARBA00004651"/>
    </source>
</evidence>
<dbReference type="InterPro" id="IPR001828">
    <property type="entry name" value="ANF_lig-bd_rcpt"/>
</dbReference>
<feature type="transmembrane region" description="Helical" evidence="12">
    <location>
        <begin position="1317"/>
        <end position="1337"/>
    </location>
</feature>
<keyword evidence="10" id="KW-0325">Glycoprotein</keyword>
<evidence type="ECO:0000256" key="4">
    <source>
        <dbReference type="ARBA" id="ARBA00022692"/>
    </source>
</evidence>
<evidence type="ECO:0000256" key="3">
    <source>
        <dbReference type="ARBA" id="ARBA00022475"/>
    </source>
</evidence>
<keyword evidence="9 15" id="KW-0675">Receptor</keyword>
<dbReference type="CDD" id="cd15283">
    <property type="entry name" value="7tmC_V2R_pheromone"/>
    <property type="match status" value="1"/>
</dbReference>
<keyword evidence="4 12" id="KW-0812">Transmembrane</keyword>
<dbReference type="Pfam" id="PF01094">
    <property type="entry name" value="ANF_receptor"/>
    <property type="match status" value="2"/>
</dbReference>
<feature type="domain" description="G-protein coupled receptors family 3 profile" evidence="14">
    <location>
        <begin position="1123"/>
        <end position="1387"/>
    </location>
</feature>
<dbReference type="FunFam" id="3.40.50.2300:FF:000016">
    <property type="entry name" value="Taste 1 receptor member 2"/>
    <property type="match status" value="2"/>
</dbReference>
<accession>A0AAV6QTG8</accession>
<dbReference type="InterPro" id="IPR011500">
    <property type="entry name" value="GPCR_3_9-Cys_dom"/>
</dbReference>
<evidence type="ECO:0000256" key="9">
    <source>
        <dbReference type="ARBA" id="ARBA00023170"/>
    </source>
</evidence>
<keyword evidence="11" id="KW-0807">Transducer</keyword>
<keyword evidence="8 12" id="KW-0472">Membrane</keyword>
<name>A0AAV6QTG8_SOLSE</name>
<evidence type="ECO:0000256" key="6">
    <source>
        <dbReference type="ARBA" id="ARBA00022989"/>
    </source>
</evidence>
<feature type="signal peptide" evidence="13">
    <location>
        <begin position="1"/>
        <end position="19"/>
    </location>
</feature>
<evidence type="ECO:0000313" key="16">
    <source>
        <dbReference type="Proteomes" id="UP000693946"/>
    </source>
</evidence>
<dbReference type="Pfam" id="PF00003">
    <property type="entry name" value="7tm_3"/>
    <property type="match status" value="1"/>
</dbReference>
<feature type="transmembrane region" description="Helical" evidence="12">
    <location>
        <begin position="1282"/>
        <end position="1305"/>
    </location>
</feature>
<reference evidence="15 16" key="1">
    <citation type="journal article" date="2021" name="Sci. Rep.">
        <title>Chromosome anchoring in Senegalese sole (Solea senegalensis) reveals sex-associated markers and genome rearrangements in flatfish.</title>
        <authorList>
            <person name="Guerrero-Cozar I."/>
            <person name="Gomez-Garrido J."/>
            <person name="Berbel C."/>
            <person name="Martinez-Blanch J.F."/>
            <person name="Alioto T."/>
            <person name="Claros M.G."/>
            <person name="Gagnaire P.A."/>
            <person name="Manchado M."/>
        </authorList>
    </citation>
    <scope>NUCLEOTIDE SEQUENCE [LARGE SCALE GENOMIC DNA]</scope>
    <source>
        <strain evidence="15">Sse05_10M</strain>
    </source>
</reference>
<comment type="similarity">
    <text evidence="2">Belongs to the G-protein coupled receptor 3 family.</text>
</comment>
<evidence type="ECO:0000256" key="5">
    <source>
        <dbReference type="ARBA" id="ARBA00022729"/>
    </source>
</evidence>
<dbReference type="FunFam" id="2.10.50.30:FF:000002">
    <property type="entry name" value="Vomeronasal 2 receptor, h1"/>
    <property type="match status" value="1"/>
</dbReference>
<keyword evidence="6 12" id="KW-1133">Transmembrane helix</keyword>
<feature type="chain" id="PRO_5043585734" evidence="13">
    <location>
        <begin position="20"/>
        <end position="1395"/>
    </location>
</feature>
<comment type="subcellular location">
    <subcellularLocation>
        <location evidence="1">Cell membrane</location>
        <topology evidence="1">Multi-pass membrane protein</topology>
    </subcellularLocation>
</comment>
<dbReference type="GO" id="GO:0005886">
    <property type="term" value="C:plasma membrane"/>
    <property type="evidence" value="ECO:0007669"/>
    <property type="project" value="UniProtKB-SubCell"/>
</dbReference>
<dbReference type="PROSITE" id="PS51257">
    <property type="entry name" value="PROKAR_LIPOPROTEIN"/>
    <property type="match status" value="1"/>
</dbReference>
<feature type="transmembrane region" description="Helical" evidence="12">
    <location>
        <begin position="1237"/>
        <end position="1256"/>
    </location>
</feature>
<evidence type="ECO:0000256" key="11">
    <source>
        <dbReference type="ARBA" id="ARBA00023224"/>
    </source>
</evidence>
<dbReference type="Proteomes" id="UP000693946">
    <property type="component" value="Linkage Group LG3"/>
</dbReference>
<evidence type="ECO:0000313" key="15">
    <source>
        <dbReference type="EMBL" id="KAG7496237.1"/>
    </source>
</evidence>
<keyword evidence="16" id="KW-1185">Reference proteome</keyword>
<dbReference type="InterPro" id="IPR000068">
    <property type="entry name" value="GPCR_3_Ca_sens_rcpt-rel"/>
</dbReference>
<dbReference type="PANTHER" id="PTHR24061:SF519">
    <property type="entry name" value="EXTRACELLULAR CALCIUM-SENSING RECEPTOR-LIKE"/>
    <property type="match status" value="1"/>
</dbReference>
<comment type="caution">
    <text evidence="15">The sequence shown here is derived from an EMBL/GenBank/DDBJ whole genome shotgun (WGS) entry which is preliminary data.</text>
</comment>
<feature type="transmembrane region" description="Helical" evidence="12">
    <location>
        <begin position="1193"/>
        <end position="1217"/>
    </location>
</feature>
<keyword evidence="5 13" id="KW-0732">Signal</keyword>
<evidence type="ECO:0000256" key="8">
    <source>
        <dbReference type="ARBA" id="ARBA00023136"/>
    </source>
</evidence>
<sequence length="1395" mass="153915">MQRAVLLSLLILYLNTVSGCERFGRFDMPSLFKRGEIMIGGIFPVFNKEIGSIYTFESEPPGAKCARFDLRAFRWTQVMIFAIEEINKDHTILPDITLGYRILNSCSSPTNTLRAALTLASGQEENNSTLSCSPAISALIAEAGSSQSLAVAGILGPFQVPVVSYFSTCACLSNRVKYPTFFRTIPSDYFQAKALAALVKRFGWQWIGTIQSDSDYGRNGILAFTEEVKKLGICVAFVGTVHRTYTVDKILKVVEMIKHSTVKVILAFVPEGDIYPLMKEVVKQNITGIQWIGSEAWITATQPSTPEIYQAFGGALGFVMQKMAIPTLKPFLTNINPNTDLSAAFVRTFWEIMVGCKPALRSENTGADVANDMCTGNETLLYSQDAFFNVTQLRVSYNVYKAVYAIAHALHELVFCQPAGGEAVRQCLNISEIQSKQVTAQLQRVRFQNKFGDLVFFDENGNPPASYDIINWQLRDGQVQHVTLGNFASSANGDYKLSIREEEIVWRTGKLVPSSVCSIVCPVGTRKAQIKGKPLCCFDCIPCADGTIANSTASGCERFGRFDMTSLFKRGEIMIGGIFPVFNKEIGSTYTFESEPPGVKCEGFDLRAFRWTQVMIFAIEEINKDHTLLPDITLGYRILNSCASPTNTLRAALTLASGQEENNSTLSCSPAISALIAESGSSQSLAVAGILGPFQVPVVSYFSTCACLSNRAKYPTFFRTIPSDYFQAKALAALVKRFGWQWIGTIQSDNDYGRNGILAFTEEVKKLGICVAFVGTVLRTYTVDKILKVVEMIKQSTVKVILAFVPEGDIYPLMKEVVKQNITGIQWIGSEAWITATRPSTPEIYQAFGGALGFVMQKMAIPTLKPFLTNINPNTDLSAAFVRTFWEIMVGCKPALRSENTGADVANDMCTGNETLLYSQDAFFNVTQLRVSYNVYKAVYAIAHALHELVFCQPAGGEAVRQCLNISEIQSKQVTAQLQRVRFLNKFGDNVFFDENGNPPASYDIINWQLRDGQVQHVTLGNFASSANGDYKLSIREEEIVWRTGKLVPSSVCSIVCPVGTRKAQIKGKPLCCFDCIPCADGTIANSTGAADCTPCPQEYWSSDRKDECIPKSVEYLTYHEPMGIAITAVSLLGAFLSLATVMVFIRYRKTPVIKASNSELSCFLLFSLFLCFLCPLTFIGRPTVWTCMLRHTAFGVTFALCISCVLGKTIVVVTAFKATIPGNKVAGRFGPAQQRLIVCSCTLIQIVICILWLKLNPPFPDMDFRYSNRKIVLECNTGSEAAFYVVLGYIGILAIICLGLAFLARKLPDNYNEAKFITFSMLIFCAVWITFIPAYVSSPGKFTAAVETFAILSSAFGLLMCIFAPKCYIILIKPEKNTKKHVMTKKIQQQNVTS</sequence>
<dbReference type="InterPro" id="IPR017978">
    <property type="entry name" value="GPCR_3_C"/>
</dbReference>
<keyword evidence="3" id="KW-1003">Cell membrane</keyword>
<feature type="transmembrane region" description="Helical" evidence="12">
    <location>
        <begin position="1160"/>
        <end position="1181"/>
    </location>
</feature>
<dbReference type="InterPro" id="IPR017979">
    <property type="entry name" value="GPCR_3_CS"/>
</dbReference>
<gene>
    <name evidence="15" type="ORF">JOB18_015000</name>
</gene>
<protein>
    <submittedName>
        <fullName evidence="15">Extracellular calcium-sensing receptor-like</fullName>
    </submittedName>
</protein>
<evidence type="ECO:0000256" key="7">
    <source>
        <dbReference type="ARBA" id="ARBA00023040"/>
    </source>
</evidence>
<evidence type="ECO:0000256" key="13">
    <source>
        <dbReference type="SAM" id="SignalP"/>
    </source>
</evidence>
<evidence type="ECO:0000256" key="2">
    <source>
        <dbReference type="ARBA" id="ARBA00007242"/>
    </source>
</evidence>
<feature type="transmembrane region" description="Helical" evidence="12">
    <location>
        <begin position="1123"/>
        <end position="1148"/>
    </location>
</feature>
<organism evidence="15 16">
    <name type="scientific">Solea senegalensis</name>
    <name type="common">Senegalese sole</name>
    <dbReference type="NCBI Taxonomy" id="28829"/>
    <lineage>
        <taxon>Eukaryota</taxon>
        <taxon>Metazoa</taxon>
        <taxon>Chordata</taxon>
        <taxon>Craniata</taxon>
        <taxon>Vertebrata</taxon>
        <taxon>Euteleostomi</taxon>
        <taxon>Actinopterygii</taxon>
        <taxon>Neopterygii</taxon>
        <taxon>Teleostei</taxon>
        <taxon>Neoteleostei</taxon>
        <taxon>Acanthomorphata</taxon>
        <taxon>Carangaria</taxon>
        <taxon>Pleuronectiformes</taxon>
        <taxon>Pleuronectoidei</taxon>
        <taxon>Soleidae</taxon>
        <taxon>Solea</taxon>
    </lineage>
</organism>
<dbReference type="PROSITE" id="PS50259">
    <property type="entry name" value="G_PROTEIN_RECEP_F3_4"/>
    <property type="match status" value="1"/>
</dbReference>
<dbReference type="GO" id="GO:0004930">
    <property type="term" value="F:G protein-coupled receptor activity"/>
    <property type="evidence" value="ECO:0007669"/>
    <property type="project" value="UniProtKB-KW"/>
</dbReference>
<feature type="transmembrane region" description="Helical" evidence="12">
    <location>
        <begin position="1349"/>
        <end position="1372"/>
    </location>
</feature>
<evidence type="ECO:0000256" key="10">
    <source>
        <dbReference type="ARBA" id="ARBA00023180"/>
    </source>
</evidence>
<evidence type="ECO:0000259" key="14">
    <source>
        <dbReference type="PROSITE" id="PS50259"/>
    </source>
</evidence>
<dbReference type="CDD" id="cd06364">
    <property type="entry name" value="PBP1_CaSR"/>
    <property type="match status" value="2"/>
</dbReference>
<dbReference type="PROSITE" id="PS00981">
    <property type="entry name" value="G_PROTEIN_RECEP_F3_3"/>
    <property type="match status" value="1"/>
</dbReference>
<evidence type="ECO:0000256" key="12">
    <source>
        <dbReference type="SAM" id="Phobius"/>
    </source>
</evidence>
<keyword evidence="7" id="KW-0297">G-protein coupled receptor</keyword>
<dbReference type="PANTHER" id="PTHR24061">
    <property type="entry name" value="CALCIUM-SENSING RECEPTOR-RELATED"/>
    <property type="match status" value="1"/>
</dbReference>
<proteinExistence type="inferred from homology"/>